<keyword evidence="2 6" id="KW-0949">S-adenosyl-L-methionine</keyword>
<dbReference type="Gene3D" id="3.20.20.70">
    <property type="entry name" value="Aldolase class I"/>
    <property type="match status" value="1"/>
</dbReference>
<dbReference type="InterPro" id="IPR034457">
    <property type="entry name" value="Organic_radical-activating"/>
</dbReference>
<dbReference type="Proteomes" id="UP000054078">
    <property type="component" value="Unassembled WGS sequence"/>
</dbReference>
<evidence type="ECO:0000256" key="4">
    <source>
        <dbReference type="ARBA" id="ARBA00023004"/>
    </source>
</evidence>
<dbReference type="SFLD" id="SFLDG01101">
    <property type="entry name" value="Uncharacterised_Radical_SAM_Su"/>
    <property type="match status" value="1"/>
</dbReference>
<dbReference type="PANTHER" id="PTHR30352">
    <property type="entry name" value="PYRUVATE FORMATE-LYASE-ACTIVATING ENZYME"/>
    <property type="match status" value="1"/>
</dbReference>
<evidence type="ECO:0000256" key="3">
    <source>
        <dbReference type="ARBA" id="ARBA00022723"/>
    </source>
</evidence>
<reference evidence="8 9" key="1">
    <citation type="submission" date="2015-12" db="EMBL/GenBank/DDBJ databases">
        <title>Draft Genome Sequence of Olsenella scatoligenes SK9K4T; a Producer of 3-Methylindole- (skatole) and 4-Methylphenol- (p-cresol) Isolated from Pig Feces.</title>
        <authorList>
            <person name="Li X."/>
            <person name="Borg B."/>
            <person name="Canibe N."/>
        </authorList>
    </citation>
    <scope>NUCLEOTIDE SEQUENCE [LARGE SCALE GENOMIC DNA]</scope>
    <source>
        <strain evidence="8 9">SK9K4</strain>
    </source>
</reference>
<dbReference type="SUPFAM" id="SSF102114">
    <property type="entry name" value="Radical SAM enzymes"/>
    <property type="match status" value="1"/>
</dbReference>
<dbReference type="EMBL" id="LOJF01000001">
    <property type="protein sequence ID" value="KUH58949.1"/>
    <property type="molecule type" value="Genomic_DNA"/>
</dbReference>
<feature type="domain" description="Radical SAM core" evidence="7">
    <location>
        <begin position="58"/>
        <end position="275"/>
    </location>
</feature>
<dbReference type="OrthoDB" id="9778883at2"/>
<keyword evidence="9" id="KW-1185">Reference proteome</keyword>
<dbReference type="CDD" id="cd01335">
    <property type="entry name" value="Radical_SAM"/>
    <property type="match status" value="1"/>
</dbReference>
<evidence type="ECO:0000313" key="9">
    <source>
        <dbReference type="Proteomes" id="UP000054078"/>
    </source>
</evidence>
<keyword evidence="4 6" id="KW-0408">Iron</keyword>
<keyword evidence="3 6" id="KW-0479">Metal-binding</keyword>
<evidence type="ECO:0000256" key="5">
    <source>
        <dbReference type="ARBA" id="ARBA00023014"/>
    </source>
</evidence>
<dbReference type="RefSeq" id="WP_059052732.1">
    <property type="nucleotide sequence ID" value="NZ_LOJF01000001.1"/>
</dbReference>
<feature type="binding site" evidence="6">
    <location>
        <position position="76"/>
    </location>
    <ligand>
        <name>[4Fe-4S] cluster</name>
        <dbReference type="ChEBI" id="CHEBI:49883"/>
        <note>4Fe-4S-S-AdoMet</note>
    </ligand>
</feature>
<proteinExistence type="predicted"/>
<organism evidence="8 9">
    <name type="scientific">Tractidigestivibacter scatoligenes</name>
    <name type="common">Olsenella scatoligenes</name>
    <dbReference type="NCBI Taxonomy" id="1299998"/>
    <lineage>
        <taxon>Bacteria</taxon>
        <taxon>Bacillati</taxon>
        <taxon>Actinomycetota</taxon>
        <taxon>Coriobacteriia</taxon>
        <taxon>Coriobacteriales</taxon>
        <taxon>Atopobiaceae</taxon>
        <taxon>Tractidigestivibacter</taxon>
    </lineage>
</organism>
<protein>
    <submittedName>
        <fullName evidence="8">Radical SAM protein</fullName>
    </submittedName>
</protein>
<gene>
    <name evidence="8" type="ORF">AUL39_00970</name>
</gene>
<dbReference type="PROSITE" id="PS51918">
    <property type="entry name" value="RADICAL_SAM"/>
    <property type="match status" value="1"/>
</dbReference>
<accession>A0A117J511</accession>
<feature type="binding site" evidence="6">
    <location>
        <position position="79"/>
    </location>
    <ligand>
        <name>[4Fe-4S] cluster</name>
        <dbReference type="ChEBI" id="CHEBI:49883"/>
        <note>4Fe-4S-S-AdoMet</note>
    </ligand>
</feature>
<dbReference type="SFLD" id="SFLDS00029">
    <property type="entry name" value="Radical_SAM"/>
    <property type="match status" value="1"/>
</dbReference>
<keyword evidence="5 6" id="KW-0411">Iron-sulfur</keyword>
<dbReference type="GO" id="GO:0003824">
    <property type="term" value="F:catalytic activity"/>
    <property type="evidence" value="ECO:0007669"/>
    <property type="project" value="InterPro"/>
</dbReference>
<dbReference type="PIRSF" id="PIRSF004869">
    <property type="entry name" value="PflX_prd"/>
    <property type="match status" value="1"/>
</dbReference>
<dbReference type="AlphaFoldDB" id="A0A117J511"/>
<name>A0A117J511_TRASO</name>
<comment type="caution">
    <text evidence="8">The sequence shown here is derived from an EMBL/GenBank/DDBJ whole genome shotgun (WGS) entry which is preliminary data.</text>
</comment>
<sequence>MSRSATCDVCRRHCVIPEGGVGFCRARTCQGGDVVAGNYGRLTSVAIDPVEKKPLAEWHPGARVLSVGSYGCNMRCPFCQNFEISQEGADGVPWREVLPQELVDLALECAERDPGIIGIAHTYNEPLVGWEYVHDCSVLAHKAGLANVLVSNGCASTHVIDTLAPLVDAANIDLKCFSAEGYRELGGSFEDVRHTIEALGTSSTCHLEVTTLVVPGVSDSQAAMRQEAAWLTNVSKEIVLHVTRFFPRWHMANAQPTPVATVMRLADVAREYLPHVHVGNC</sequence>
<dbReference type="InterPro" id="IPR058240">
    <property type="entry name" value="rSAM_sf"/>
</dbReference>
<evidence type="ECO:0000256" key="2">
    <source>
        <dbReference type="ARBA" id="ARBA00022691"/>
    </source>
</evidence>
<evidence type="ECO:0000256" key="6">
    <source>
        <dbReference type="PIRSR" id="PIRSR004869-50"/>
    </source>
</evidence>
<dbReference type="STRING" id="1299998.AUL39_00970"/>
<evidence type="ECO:0000313" key="8">
    <source>
        <dbReference type="EMBL" id="KUH58949.1"/>
    </source>
</evidence>
<dbReference type="PANTHER" id="PTHR30352:SF5">
    <property type="entry name" value="PYRUVATE FORMATE-LYASE 1-ACTIVATING ENZYME"/>
    <property type="match status" value="1"/>
</dbReference>
<feature type="binding site" evidence="6">
    <location>
        <position position="72"/>
    </location>
    <ligand>
        <name>[4Fe-4S] cluster</name>
        <dbReference type="ChEBI" id="CHEBI:49883"/>
        <note>4Fe-4S-S-AdoMet</note>
    </ligand>
</feature>
<dbReference type="InterPro" id="IPR027596">
    <property type="entry name" value="AmmeMemoSam_rS"/>
</dbReference>
<evidence type="ECO:0000259" key="7">
    <source>
        <dbReference type="PROSITE" id="PS51918"/>
    </source>
</evidence>
<dbReference type="InterPro" id="IPR013785">
    <property type="entry name" value="Aldolase_TIM"/>
</dbReference>
<dbReference type="GO" id="GO:0046872">
    <property type="term" value="F:metal ion binding"/>
    <property type="evidence" value="ECO:0007669"/>
    <property type="project" value="UniProtKB-KW"/>
</dbReference>
<evidence type="ECO:0000256" key="1">
    <source>
        <dbReference type="ARBA" id="ARBA00022485"/>
    </source>
</evidence>
<dbReference type="Pfam" id="PF04055">
    <property type="entry name" value="Radical_SAM"/>
    <property type="match status" value="1"/>
</dbReference>
<keyword evidence="1" id="KW-0004">4Fe-4S</keyword>
<dbReference type="InterPro" id="IPR007197">
    <property type="entry name" value="rSAM"/>
</dbReference>
<comment type="cofactor">
    <cofactor evidence="6">
        <name>[4Fe-4S] cluster</name>
        <dbReference type="ChEBI" id="CHEBI:49883"/>
    </cofactor>
    <text evidence="6">Binds 1 [4Fe-4S] cluster. The cluster is coordinated with 3 cysteines and an exchangeable S-adenosyl-L-methionine.</text>
</comment>
<dbReference type="InterPro" id="IPR016431">
    <property type="entry name" value="Pyrv-formate_lyase-activ_prd"/>
</dbReference>
<dbReference type="GO" id="GO:0051539">
    <property type="term" value="F:4 iron, 4 sulfur cluster binding"/>
    <property type="evidence" value="ECO:0007669"/>
    <property type="project" value="UniProtKB-KW"/>
</dbReference>